<reference evidence="2 3" key="1">
    <citation type="submission" date="2020-09" db="EMBL/GenBank/DDBJ databases">
        <title>Sinomicrobium weinanense sp. nov., a halophilic bacteria isolated from saline-alkali soil.</title>
        <authorList>
            <person name="Wu P."/>
            <person name="Ren H."/>
            <person name="Mei Y."/>
            <person name="Liang Y."/>
            <person name="Chen Z."/>
        </authorList>
    </citation>
    <scope>NUCLEOTIDE SEQUENCE [LARGE SCALE GENOMIC DNA]</scope>
    <source>
        <strain evidence="2 3">FJxs</strain>
    </source>
</reference>
<dbReference type="CDD" id="cd06462">
    <property type="entry name" value="Peptidase_S24_S26"/>
    <property type="match status" value="1"/>
</dbReference>
<dbReference type="InterPro" id="IPR010982">
    <property type="entry name" value="Lambda_DNA-bd_dom_sf"/>
</dbReference>
<dbReference type="Proteomes" id="UP000653730">
    <property type="component" value="Unassembled WGS sequence"/>
</dbReference>
<dbReference type="RefSeq" id="WP_187963674.1">
    <property type="nucleotide sequence ID" value="NZ_JACVDC010000001.1"/>
</dbReference>
<protein>
    <submittedName>
        <fullName evidence="2">Helix-turn-helix domain-containing protein</fullName>
    </submittedName>
</protein>
<keyword evidence="3" id="KW-1185">Reference proteome</keyword>
<dbReference type="AlphaFoldDB" id="A0A926JNG9"/>
<dbReference type="EMBL" id="JACVDC010000001">
    <property type="protein sequence ID" value="MBC9794525.1"/>
    <property type="molecule type" value="Genomic_DNA"/>
</dbReference>
<dbReference type="Gene3D" id="1.10.260.40">
    <property type="entry name" value="lambda repressor-like DNA-binding domains"/>
    <property type="match status" value="1"/>
</dbReference>
<evidence type="ECO:0000313" key="3">
    <source>
        <dbReference type="Proteomes" id="UP000653730"/>
    </source>
</evidence>
<feature type="domain" description="Bacteriophage CI repressor N-terminal" evidence="1">
    <location>
        <begin position="20"/>
        <end position="77"/>
    </location>
</feature>
<evidence type="ECO:0000259" key="1">
    <source>
        <dbReference type="Pfam" id="PF07022"/>
    </source>
</evidence>
<dbReference type="GO" id="GO:0045892">
    <property type="term" value="P:negative regulation of DNA-templated transcription"/>
    <property type="evidence" value="ECO:0007669"/>
    <property type="project" value="InterPro"/>
</dbReference>
<sequence length="236" mass="27299">MNVISVSEKKKKHPVETETVLQRLKDRLGIRTNVELSDILDIKPNTLSTWKKRNTLDYKRILNVCHTYRLDINRLFFNHNTPPSPRSGREKRGFFVVPREEYYPYVTNYRDPSYINTLPRFDFPFVSGSKVRAFQIVGSGMSPRLKDGDFVVGEYVENTDAITDHYIYVLVSKVKGIFINRVKQDPESPGFLLLINDRKQVSPGVRMSADEIVELWKINSVFSLDLIGERGKSKVL</sequence>
<dbReference type="InterPro" id="IPR010744">
    <property type="entry name" value="Phage_CI_N"/>
</dbReference>
<dbReference type="Pfam" id="PF07022">
    <property type="entry name" value="Phage_CI_repr"/>
    <property type="match status" value="1"/>
</dbReference>
<accession>A0A926JNG9</accession>
<proteinExistence type="predicted"/>
<gene>
    <name evidence="2" type="ORF">IBL28_00985</name>
</gene>
<name>A0A926JNG9_9FLAO</name>
<evidence type="ECO:0000313" key="2">
    <source>
        <dbReference type="EMBL" id="MBC9794525.1"/>
    </source>
</evidence>
<organism evidence="2 3">
    <name type="scientific">Sinomicrobium weinanense</name>
    <dbReference type="NCBI Taxonomy" id="2842200"/>
    <lineage>
        <taxon>Bacteria</taxon>
        <taxon>Pseudomonadati</taxon>
        <taxon>Bacteroidota</taxon>
        <taxon>Flavobacteriia</taxon>
        <taxon>Flavobacteriales</taxon>
        <taxon>Flavobacteriaceae</taxon>
        <taxon>Sinomicrobium</taxon>
    </lineage>
</organism>
<dbReference type="GO" id="GO:0003677">
    <property type="term" value="F:DNA binding"/>
    <property type="evidence" value="ECO:0007669"/>
    <property type="project" value="InterPro"/>
</dbReference>
<comment type="caution">
    <text evidence="2">The sequence shown here is derived from an EMBL/GenBank/DDBJ whole genome shotgun (WGS) entry which is preliminary data.</text>
</comment>